<dbReference type="RefSeq" id="WP_093045925.1">
    <property type="nucleotide sequence ID" value="NZ_FNQR01000014.1"/>
</dbReference>
<keyword evidence="2" id="KW-1185">Reference proteome</keyword>
<dbReference type="SMART" id="SM01298">
    <property type="entry name" value="KapB"/>
    <property type="match status" value="1"/>
</dbReference>
<dbReference type="InterPro" id="IPR014916">
    <property type="entry name" value="KapB"/>
</dbReference>
<sequence>MSELNIGDSVIAHYKSGSYIGKILEDRNQFYLVEVLAVEKHPMQGDLHNPGKTEDVFFHERKALSHHEKANISKSAVKAFEGEIPEYEQSLRQAVDKLKERLNRKESEFNQKAFDKVVSLEKSYFNH</sequence>
<evidence type="ECO:0000313" key="1">
    <source>
        <dbReference type="EMBL" id="SEB06078.1"/>
    </source>
</evidence>
<dbReference type="Proteomes" id="UP000198584">
    <property type="component" value="Unassembled WGS sequence"/>
</dbReference>
<dbReference type="OrthoDB" id="2407789at2"/>
<protein>
    <submittedName>
        <fullName evidence="1">Kinase-associated protein B</fullName>
    </submittedName>
</protein>
<gene>
    <name evidence="1" type="ORF">SAMN05421743_114111</name>
</gene>
<evidence type="ECO:0000313" key="2">
    <source>
        <dbReference type="Proteomes" id="UP000198584"/>
    </source>
</evidence>
<dbReference type="EMBL" id="FNQR01000014">
    <property type="protein sequence ID" value="SEB06078.1"/>
    <property type="molecule type" value="Genomic_DNA"/>
</dbReference>
<organism evidence="1 2">
    <name type="scientific">Thalassobacillus cyri</name>
    <dbReference type="NCBI Taxonomy" id="571932"/>
    <lineage>
        <taxon>Bacteria</taxon>
        <taxon>Bacillati</taxon>
        <taxon>Bacillota</taxon>
        <taxon>Bacilli</taxon>
        <taxon>Bacillales</taxon>
        <taxon>Bacillaceae</taxon>
        <taxon>Thalassobacillus</taxon>
    </lineage>
</organism>
<proteinExistence type="predicted"/>
<reference evidence="1 2" key="1">
    <citation type="submission" date="2016-10" db="EMBL/GenBank/DDBJ databases">
        <authorList>
            <person name="de Groot N.N."/>
        </authorList>
    </citation>
    <scope>NUCLEOTIDE SEQUENCE [LARGE SCALE GENOMIC DNA]</scope>
    <source>
        <strain evidence="1 2">CCM7597</strain>
    </source>
</reference>
<keyword evidence="1" id="KW-0808">Transferase</keyword>
<dbReference type="STRING" id="571932.SAMN05421743_114111"/>
<accession>A0A1H4GB18</accession>
<dbReference type="Gene3D" id="2.30.30.430">
    <property type="entry name" value="Kinase associated protein B domain"/>
    <property type="match status" value="1"/>
</dbReference>
<dbReference type="InterPro" id="IPR038080">
    <property type="entry name" value="KapB_sf"/>
</dbReference>
<dbReference type="Pfam" id="PF08810">
    <property type="entry name" value="KapB"/>
    <property type="match status" value="1"/>
</dbReference>
<name>A0A1H4GB18_9BACI</name>
<keyword evidence="1" id="KW-0418">Kinase</keyword>
<dbReference type="AlphaFoldDB" id="A0A1H4GB18"/>
<dbReference type="SUPFAM" id="SSF141251">
    <property type="entry name" value="Kinase-associated protein B-like"/>
    <property type="match status" value="1"/>
</dbReference>
<dbReference type="GO" id="GO:0016301">
    <property type="term" value="F:kinase activity"/>
    <property type="evidence" value="ECO:0007669"/>
    <property type="project" value="UniProtKB-KW"/>
</dbReference>